<dbReference type="CDD" id="cd06170">
    <property type="entry name" value="LuxR_C_like"/>
    <property type="match status" value="1"/>
</dbReference>
<dbReference type="Proteomes" id="UP000473658">
    <property type="component" value="Unassembled WGS sequence"/>
</dbReference>
<feature type="domain" description="HTH luxR-type" evidence="4">
    <location>
        <begin position="183"/>
        <end position="248"/>
    </location>
</feature>
<dbReference type="AlphaFoldDB" id="A0AA88JT44"/>
<dbReference type="PANTHER" id="PTHR44688:SF16">
    <property type="entry name" value="DNA-BINDING TRANSCRIPTIONAL ACTIVATOR DEVR_DOSR"/>
    <property type="match status" value="1"/>
</dbReference>
<evidence type="ECO:0000256" key="2">
    <source>
        <dbReference type="ARBA" id="ARBA00023125"/>
    </source>
</evidence>
<dbReference type="NCBIfam" id="NF047403">
    <property type="entry name" value="TransRegVisR"/>
    <property type="match status" value="1"/>
</dbReference>
<evidence type="ECO:0000256" key="3">
    <source>
        <dbReference type="ARBA" id="ARBA00023163"/>
    </source>
</evidence>
<dbReference type="PROSITE" id="PS00622">
    <property type="entry name" value="HTH_LUXR_1"/>
    <property type="match status" value="1"/>
</dbReference>
<dbReference type="SMART" id="SM00421">
    <property type="entry name" value="HTH_LUXR"/>
    <property type="match status" value="1"/>
</dbReference>
<evidence type="ECO:0000313" key="6">
    <source>
        <dbReference type="Proteomes" id="UP000473658"/>
    </source>
</evidence>
<keyword evidence="2" id="KW-0238">DNA-binding</keyword>
<evidence type="ECO:0000256" key="1">
    <source>
        <dbReference type="ARBA" id="ARBA00023015"/>
    </source>
</evidence>
<keyword evidence="1" id="KW-0805">Transcription regulation</keyword>
<evidence type="ECO:0000313" key="5">
    <source>
        <dbReference type="EMBL" id="KAA3502835.1"/>
    </source>
</evidence>
<evidence type="ECO:0000259" key="4">
    <source>
        <dbReference type="PROSITE" id="PS50043"/>
    </source>
</evidence>
<gene>
    <name evidence="5" type="ORF">DXM27_07745</name>
</gene>
<accession>A0AA88JT44</accession>
<comment type="caution">
    <text evidence="5">The sequence shown here is derived from an EMBL/GenBank/DDBJ whole genome shotgun (WGS) entry which is preliminary data.</text>
</comment>
<proteinExistence type="predicted"/>
<dbReference type="InterPro" id="IPR000792">
    <property type="entry name" value="Tscrpt_reg_LuxR_C"/>
</dbReference>
<dbReference type="PANTHER" id="PTHR44688">
    <property type="entry name" value="DNA-BINDING TRANSCRIPTIONAL ACTIVATOR DEVR_DOSR"/>
    <property type="match status" value="1"/>
</dbReference>
<dbReference type="Gene3D" id="1.10.10.10">
    <property type="entry name" value="Winged helix-like DNA-binding domain superfamily/Winged helix DNA-binding domain"/>
    <property type="match status" value="1"/>
</dbReference>
<dbReference type="InterPro" id="IPR036388">
    <property type="entry name" value="WH-like_DNA-bd_sf"/>
</dbReference>
<name>A0AA88JT44_RHIRH</name>
<protein>
    <submittedName>
        <fullName evidence="5">Helix-turn-helix transcriptional regulator</fullName>
    </submittedName>
</protein>
<dbReference type="Pfam" id="PF00196">
    <property type="entry name" value="GerE"/>
    <property type="match status" value="1"/>
</dbReference>
<dbReference type="GO" id="GO:0003677">
    <property type="term" value="F:DNA binding"/>
    <property type="evidence" value="ECO:0007669"/>
    <property type="project" value="UniProtKB-KW"/>
</dbReference>
<dbReference type="GO" id="GO:0006355">
    <property type="term" value="P:regulation of DNA-templated transcription"/>
    <property type="evidence" value="ECO:0007669"/>
    <property type="project" value="InterPro"/>
</dbReference>
<dbReference type="PRINTS" id="PR00038">
    <property type="entry name" value="HTHLUXR"/>
</dbReference>
<dbReference type="PROSITE" id="PS50043">
    <property type="entry name" value="HTH_LUXR_2"/>
    <property type="match status" value="1"/>
</dbReference>
<dbReference type="InterPro" id="IPR016032">
    <property type="entry name" value="Sig_transdc_resp-reg_C-effctor"/>
</dbReference>
<dbReference type="SUPFAM" id="SSF46894">
    <property type="entry name" value="C-terminal effector domain of the bipartite response regulators"/>
    <property type="match status" value="1"/>
</dbReference>
<dbReference type="EMBL" id="QRFF01000002">
    <property type="protein sequence ID" value="KAA3502835.1"/>
    <property type="molecule type" value="Genomic_DNA"/>
</dbReference>
<organism evidence="5 6">
    <name type="scientific">Rhizobium rhizogenes</name>
    <name type="common">Agrobacterium rhizogenes</name>
    <dbReference type="NCBI Taxonomy" id="359"/>
    <lineage>
        <taxon>Bacteria</taxon>
        <taxon>Pseudomonadati</taxon>
        <taxon>Pseudomonadota</taxon>
        <taxon>Alphaproteobacteria</taxon>
        <taxon>Hyphomicrobiales</taxon>
        <taxon>Rhizobiaceae</taxon>
        <taxon>Rhizobium/Agrobacterium group</taxon>
        <taxon>Rhizobium</taxon>
    </lineage>
</organism>
<sequence length="251" mass="27359">MVGRMVQTKDNEGTGQTGMFYRTPVATSRSDLFPKLVAMQKLVGARNFVVTKAAASGFPNKKKMTCELENWGMNAAEQSTQFIRAVGDILLDHIETSLLPVIWRNKNAGGFADLPDVPALLRRIENDTLPYAGLAMPVRLGTIGNGYIVFCGTNLVLDNEVVIEQHIKCCEIMVDMLALDERKAAPSEALSEREIACLQLAGDGRISEEIAVKLGLSVHTVNAYLGSATIKLDSVNRIQAIAKAIRLGYIH</sequence>
<reference evidence="5 6" key="1">
    <citation type="submission" date="2018-08" db="EMBL/GenBank/DDBJ databases">
        <title>Crown Gall in kiwifruit.</title>
        <authorList>
            <person name="Visnovsky S.B."/>
            <person name="Pitman A.R."/>
        </authorList>
    </citation>
    <scope>NUCLEOTIDE SEQUENCE [LARGE SCALE GENOMIC DNA]</scope>
    <source>
        <strain evidence="5 6">SBV_302_78_2</strain>
    </source>
</reference>
<keyword evidence="3" id="KW-0804">Transcription</keyword>